<dbReference type="InterPro" id="IPR002018">
    <property type="entry name" value="CarbesteraseB"/>
</dbReference>
<proteinExistence type="inferred from homology"/>
<dbReference type="EMBL" id="CAJPVJ010015630">
    <property type="protein sequence ID" value="CAG2175886.1"/>
    <property type="molecule type" value="Genomic_DNA"/>
</dbReference>
<keyword evidence="8" id="KW-1185">Reference proteome</keyword>
<gene>
    <name evidence="7" type="ORF">ONB1V03_LOCUS15320</name>
</gene>
<dbReference type="OrthoDB" id="6412594at2759"/>
<dbReference type="PANTHER" id="PTHR43918:SF4">
    <property type="entry name" value="CARBOXYLIC ESTER HYDROLASE"/>
    <property type="match status" value="1"/>
</dbReference>
<protein>
    <recommendedName>
        <fullName evidence="5">Carboxylic ester hydrolase</fullName>
        <ecNumber evidence="5">3.1.1.-</ecNumber>
    </recommendedName>
</protein>
<name>A0A7R9QUA1_9ACAR</name>
<keyword evidence="2" id="KW-0719">Serine esterase</keyword>
<dbReference type="EMBL" id="OC930455">
    <property type="protein sequence ID" value="CAD7658700.1"/>
    <property type="molecule type" value="Genomic_DNA"/>
</dbReference>
<dbReference type="InterPro" id="IPR050654">
    <property type="entry name" value="AChE-related_enzymes"/>
</dbReference>
<evidence type="ECO:0000256" key="4">
    <source>
        <dbReference type="ARBA" id="ARBA00023180"/>
    </source>
</evidence>
<dbReference type="EC" id="3.1.1.-" evidence="5"/>
<accession>A0A7R9QUA1</accession>
<dbReference type="Pfam" id="PF00135">
    <property type="entry name" value="COesterase"/>
    <property type="match status" value="1"/>
</dbReference>
<dbReference type="AlphaFoldDB" id="A0A7R9QUA1"/>
<evidence type="ECO:0000256" key="2">
    <source>
        <dbReference type="ARBA" id="ARBA00022487"/>
    </source>
</evidence>
<feature type="domain" description="Carboxylesterase type B" evidence="6">
    <location>
        <begin position="3"/>
        <end position="169"/>
    </location>
</feature>
<dbReference type="InterPro" id="IPR029058">
    <property type="entry name" value="AB_hydrolase_fold"/>
</dbReference>
<keyword evidence="4" id="KW-0325">Glycoprotein</keyword>
<organism evidence="7">
    <name type="scientific">Oppiella nova</name>
    <dbReference type="NCBI Taxonomy" id="334625"/>
    <lineage>
        <taxon>Eukaryota</taxon>
        <taxon>Metazoa</taxon>
        <taxon>Ecdysozoa</taxon>
        <taxon>Arthropoda</taxon>
        <taxon>Chelicerata</taxon>
        <taxon>Arachnida</taxon>
        <taxon>Acari</taxon>
        <taxon>Acariformes</taxon>
        <taxon>Sarcoptiformes</taxon>
        <taxon>Oribatida</taxon>
        <taxon>Brachypylina</taxon>
        <taxon>Oppioidea</taxon>
        <taxon>Oppiidae</taxon>
        <taxon>Oppiella</taxon>
    </lineage>
</organism>
<reference evidence="7" key="1">
    <citation type="submission" date="2020-11" db="EMBL/GenBank/DDBJ databases">
        <authorList>
            <person name="Tran Van P."/>
        </authorList>
    </citation>
    <scope>NUCLEOTIDE SEQUENCE</scope>
</reference>
<dbReference type="Proteomes" id="UP000728032">
    <property type="component" value="Unassembled WGS sequence"/>
</dbReference>
<dbReference type="PANTHER" id="PTHR43918">
    <property type="entry name" value="ACETYLCHOLINESTERASE"/>
    <property type="match status" value="1"/>
</dbReference>
<sequence>MTPTLDKTKNLPVMLWIHGGGFQAGAGGDYDGTQLAANWDVVVVTINYRLGALGFLCTDRPDAPGNVGLWDQAMAMQWVKQYITNFGGNPNDITVFGESSGSISISAHILSNVTQGYFKKAIMESGSVLTNLQMRSKAYTTRLAMRYAQQLGCDPKTTPDYVKCMRSTTISSKI</sequence>
<evidence type="ECO:0000313" key="8">
    <source>
        <dbReference type="Proteomes" id="UP000728032"/>
    </source>
</evidence>
<dbReference type="InterPro" id="IPR019826">
    <property type="entry name" value="Carboxylesterase_B_AS"/>
</dbReference>
<keyword evidence="3 5" id="KW-0378">Hydrolase</keyword>
<evidence type="ECO:0000256" key="3">
    <source>
        <dbReference type="ARBA" id="ARBA00022801"/>
    </source>
</evidence>
<dbReference type="PROSITE" id="PS00122">
    <property type="entry name" value="CARBOXYLESTERASE_B_1"/>
    <property type="match status" value="1"/>
</dbReference>
<evidence type="ECO:0000259" key="6">
    <source>
        <dbReference type="Pfam" id="PF00135"/>
    </source>
</evidence>
<evidence type="ECO:0000313" key="7">
    <source>
        <dbReference type="EMBL" id="CAD7658700.1"/>
    </source>
</evidence>
<comment type="similarity">
    <text evidence="1 5">Belongs to the type-B carboxylesterase/lipase family.</text>
</comment>
<evidence type="ECO:0000256" key="1">
    <source>
        <dbReference type="ARBA" id="ARBA00005964"/>
    </source>
</evidence>
<evidence type="ECO:0000256" key="5">
    <source>
        <dbReference type="RuleBase" id="RU361235"/>
    </source>
</evidence>
<dbReference type="Gene3D" id="3.40.50.1820">
    <property type="entry name" value="alpha/beta hydrolase"/>
    <property type="match status" value="1"/>
</dbReference>
<dbReference type="GO" id="GO:0052689">
    <property type="term" value="F:carboxylic ester hydrolase activity"/>
    <property type="evidence" value="ECO:0007669"/>
    <property type="project" value="UniProtKB-KW"/>
</dbReference>
<dbReference type="SUPFAM" id="SSF53474">
    <property type="entry name" value="alpha/beta-Hydrolases"/>
    <property type="match status" value="1"/>
</dbReference>